<protein>
    <submittedName>
        <fullName evidence="1">P-loop containing nucleoside triphosphate hydrolase protein</fullName>
    </submittedName>
</protein>
<gene>
    <name evidence="1" type="ORF">RCL2_002899000</name>
</gene>
<proteinExistence type="predicted"/>
<dbReference type="EMBL" id="BLAL01000313">
    <property type="protein sequence ID" value="GET02612.1"/>
    <property type="molecule type" value="Genomic_DNA"/>
</dbReference>
<accession>A0A8H3ME21</accession>
<dbReference type="SUPFAM" id="SSF52540">
    <property type="entry name" value="P-loop containing nucleoside triphosphate hydrolases"/>
    <property type="match status" value="1"/>
</dbReference>
<dbReference type="InterPro" id="IPR027417">
    <property type="entry name" value="P-loop_NTPase"/>
</dbReference>
<dbReference type="Proteomes" id="UP000615446">
    <property type="component" value="Unassembled WGS sequence"/>
</dbReference>
<reference evidence="1" key="1">
    <citation type="submission" date="2019-10" db="EMBL/GenBank/DDBJ databases">
        <title>Conservation and host-specific expression of non-tandemly repeated heterogenous ribosome RNA gene in arbuscular mycorrhizal fungi.</title>
        <authorList>
            <person name="Maeda T."/>
            <person name="Kobayashi Y."/>
            <person name="Nakagawa T."/>
            <person name="Ezawa T."/>
            <person name="Yamaguchi K."/>
            <person name="Bino T."/>
            <person name="Nishimoto Y."/>
            <person name="Shigenobu S."/>
            <person name="Kawaguchi M."/>
        </authorList>
    </citation>
    <scope>NUCLEOTIDE SEQUENCE</scope>
    <source>
        <strain evidence="1">HR1</strain>
    </source>
</reference>
<dbReference type="OrthoDB" id="2333074at2759"/>
<name>A0A8H3ME21_9GLOM</name>
<dbReference type="AlphaFoldDB" id="A0A8H3ME21"/>
<organism evidence="1 2">
    <name type="scientific">Rhizophagus clarus</name>
    <dbReference type="NCBI Taxonomy" id="94130"/>
    <lineage>
        <taxon>Eukaryota</taxon>
        <taxon>Fungi</taxon>
        <taxon>Fungi incertae sedis</taxon>
        <taxon>Mucoromycota</taxon>
        <taxon>Glomeromycotina</taxon>
        <taxon>Glomeromycetes</taxon>
        <taxon>Glomerales</taxon>
        <taxon>Glomeraceae</taxon>
        <taxon>Rhizophagus</taxon>
    </lineage>
</organism>
<dbReference type="GO" id="GO:0016787">
    <property type="term" value="F:hydrolase activity"/>
    <property type="evidence" value="ECO:0007669"/>
    <property type="project" value="UniProtKB-KW"/>
</dbReference>
<keyword evidence="1" id="KW-0378">Hydrolase</keyword>
<comment type="caution">
    <text evidence="1">The sequence shown here is derived from an EMBL/GenBank/DDBJ whole genome shotgun (WGS) entry which is preliminary data.</text>
</comment>
<sequence length="176" mass="19950">MSSIVALSFRRNILSSQLVTCKVLLSQPQKFVIRNSNSVLFQSLLSRSYTNSTFPLSSLQKVSSSFSYLNKFAEAIEKCLTTITVAGIISLILVDFLYAGDHSFYHVVYGEFGTGKSTLTRIAAREVGQCVIYVDVPEDPDEFRDELERALNFKFEERISYTAQLMRKIFSNNTNR</sequence>
<dbReference type="Gene3D" id="3.40.50.300">
    <property type="entry name" value="P-loop containing nucleotide triphosphate hydrolases"/>
    <property type="match status" value="1"/>
</dbReference>
<evidence type="ECO:0000313" key="1">
    <source>
        <dbReference type="EMBL" id="GET02612.1"/>
    </source>
</evidence>
<evidence type="ECO:0000313" key="2">
    <source>
        <dbReference type="Proteomes" id="UP000615446"/>
    </source>
</evidence>